<protein>
    <submittedName>
        <fullName evidence="2">DUF302 domain-containing protein</fullName>
    </submittedName>
</protein>
<dbReference type="Gene3D" id="3.30.310.70">
    <property type="entry name" value="TT1751-like domain"/>
    <property type="match status" value="1"/>
</dbReference>
<dbReference type="InterPro" id="IPR016796">
    <property type="entry name" value="UCP021774"/>
</dbReference>
<dbReference type="PIRSF" id="PIRSF021774">
    <property type="entry name" value="UCP021774"/>
    <property type="match status" value="1"/>
</dbReference>
<gene>
    <name evidence="2" type="ORF">DS031_08235</name>
</gene>
<dbReference type="Proteomes" id="UP000253314">
    <property type="component" value="Unassembled WGS sequence"/>
</dbReference>
<evidence type="ECO:0000259" key="1">
    <source>
        <dbReference type="Pfam" id="PF03625"/>
    </source>
</evidence>
<dbReference type="Pfam" id="PF03625">
    <property type="entry name" value="DUF302"/>
    <property type="match status" value="1"/>
</dbReference>
<proteinExistence type="predicted"/>
<dbReference type="AlphaFoldDB" id="A0A366XW89"/>
<dbReference type="CDD" id="cd14797">
    <property type="entry name" value="DUF302"/>
    <property type="match status" value="1"/>
</dbReference>
<dbReference type="EMBL" id="QOCW01000006">
    <property type="protein sequence ID" value="RBW70167.1"/>
    <property type="molecule type" value="Genomic_DNA"/>
</dbReference>
<evidence type="ECO:0000313" key="2">
    <source>
        <dbReference type="EMBL" id="RBW70167.1"/>
    </source>
</evidence>
<name>A0A366XW89_9BACI</name>
<organism evidence="2 3">
    <name type="scientific">Bacillus taeanensis</name>
    <dbReference type="NCBI Taxonomy" id="273032"/>
    <lineage>
        <taxon>Bacteria</taxon>
        <taxon>Bacillati</taxon>
        <taxon>Bacillota</taxon>
        <taxon>Bacilli</taxon>
        <taxon>Bacillales</taxon>
        <taxon>Bacillaceae</taxon>
        <taxon>Bacillus</taxon>
    </lineage>
</organism>
<dbReference type="SUPFAM" id="SSF103247">
    <property type="entry name" value="TT1751-like"/>
    <property type="match status" value="1"/>
</dbReference>
<comment type="caution">
    <text evidence="2">The sequence shown here is derived from an EMBL/GenBank/DDBJ whole genome shotgun (WGS) entry which is preliminary data.</text>
</comment>
<accession>A0A366XW89</accession>
<dbReference type="PANTHER" id="PTHR38342:SF1">
    <property type="entry name" value="SLR5037 PROTEIN"/>
    <property type="match status" value="1"/>
</dbReference>
<evidence type="ECO:0000313" key="3">
    <source>
        <dbReference type="Proteomes" id="UP000253314"/>
    </source>
</evidence>
<dbReference type="RefSeq" id="WP_113805471.1">
    <property type="nucleotide sequence ID" value="NZ_QOCW01000006.1"/>
</dbReference>
<dbReference type="InterPro" id="IPR035923">
    <property type="entry name" value="TT1751-like_sf"/>
</dbReference>
<dbReference type="PANTHER" id="PTHR38342">
    <property type="entry name" value="SLR5037 PROTEIN"/>
    <property type="match status" value="1"/>
</dbReference>
<dbReference type="OrthoDB" id="9791067at2"/>
<dbReference type="InterPro" id="IPR005180">
    <property type="entry name" value="DUF302"/>
</dbReference>
<reference evidence="2 3" key="1">
    <citation type="submission" date="2018-07" db="EMBL/GenBank/DDBJ databases">
        <title>Lottiidibacillus patelloidae gen. nov., sp. nov., isolated from the intestinal tract of a marine limpet and the reclassification of B. taeanensis BH030017T, B. algicola KMM 3737T and B. hwajinpoensis SW-72T as genus Lottiidibacillus.</title>
        <authorList>
            <person name="Liu R."/>
            <person name="Huang Z."/>
        </authorList>
    </citation>
    <scope>NUCLEOTIDE SEQUENCE [LARGE SCALE GENOMIC DNA]</scope>
    <source>
        <strain evidence="2 3">BH030017</strain>
    </source>
</reference>
<keyword evidence="3" id="KW-1185">Reference proteome</keyword>
<sequence>MEFDFTVETSRDIDEVVSSLEEALQQDGFGVLWDFDLTGKLQEKGMDFNTPFRILEVCNPKEADRILKENKMVGYFLPCKIVVYEDSGQTKVGMPKPTALINLADDQSLNEIAMDVEKRLIHSIERAISLDT</sequence>
<feature type="domain" description="DUF302" evidence="1">
    <location>
        <begin position="35"/>
        <end position="97"/>
    </location>
</feature>